<dbReference type="Proteomes" id="UP001304423">
    <property type="component" value="Chromosome"/>
</dbReference>
<accession>A0AAX4F774</accession>
<organism evidence="1 2">
    <name type="scientific">Dickeya solani</name>
    <dbReference type="NCBI Taxonomy" id="1089444"/>
    <lineage>
        <taxon>Bacteria</taxon>
        <taxon>Pseudomonadati</taxon>
        <taxon>Pseudomonadota</taxon>
        <taxon>Gammaproteobacteria</taxon>
        <taxon>Enterobacterales</taxon>
        <taxon>Pectobacteriaceae</taxon>
        <taxon>Dickeya</taxon>
    </lineage>
</organism>
<protein>
    <submittedName>
        <fullName evidence="1">Uncharacterized protein</fullName>
    </submittedName>
</protein>
<evidence type="ECO:0000313" key="1">
    <source>
        <dbReference type="EMBL" id="WOA55036.1"/>
    </source>
</evidence>
<dbReference type="AlphaFoldDB" id="A0AAX4F774"/>
<gene>
    <name evidence="1" type="ORF">RXA29_19995</name>
</gene>
<sequence>MVIASSKCIHFSEVVILVVLTGLELRVSLIISQLLAKAIPVRGARFRKADVERHLLFAFISNMIV</sequence>
<dbReference type="RefSeq" id="WP_316395160.1">
    <property type="nucleotide sequence ID" value="NZ_CP136339.1"/>
</dbReference>
<dbReference type="EMBL" id="CP136339">
    <property type="protein sequence ID" value="WOA55036.1"/>
    <property type="molecule type" value="Genomic_DNA"/>
</dbReference>
<reference evidence="1" key="1">
    <citation type="submission" date="2023-10" db="EMBL/GenBank/DDBJ databases">
        <title>Clonality and diversity in the soft rot Dickeya solani phytopathogen.</title>
        <authorList>
            <person name="Pedron J."/>
            <person name="Van Gijsegem F."/>
            <person name="Portier P."/>
            <person name="Taghouti G."/>
        </authorList>
    </citation>
    <scope>NUCLEOTIDE SEQUENCE</scope>
    <source>
        <strain evidence="1">CFBP5647</strain>
    </source>
</reference>
<proteinExistence type="predicted"/>
<evidence type="ECO:0000313" key="2">
    <source>
        <dbReference type="Proteomes" id="UP001304423"/>
    </source>
</evidence>
<name>A0AAX4F774_9GAMM</name>